<name>A0AAD6VSD1_9AGAR</name>
<sequence>MYKHSISWLICWLLGFLVADTYAQTEVDPVTAVTLWQFGKGRLLAGQSTLPLIPLGTAPGGAETTYLYQALNPTVVTATNEDGFLSVVGTFTSATPRTVIADASGWFEAFANEPTQTGHTIACSLVNSGFGDCVDITGASTVTSNSGSPNAEVFQVSLTAPPTVTPSTSITLTEPLTPGFVHLIIRNEDFEVSPKYFH</sequence>
<organism evidence="2 3">
    <name type="scientific">Mycena pura</name>
    <dbReference type="NCBI Taxonomy" id="153505"/>
    <lineage>
        <taxon>Eukaryota</taxon>
        <taxon>Fungi</taxon>
        <taxon>Dikarya</taxon>
        <taxon>Basidiomycota</taxon>
        <taxon>Agaricomycotina</taxon>
        <taxon>Agaricomycetes</taxon>
        <taxon>Agaricomycetidae</taxon>
        <taxon>Agaricales</taxon>
        <taxon>Marasmiineae</taxon>
        <taxon>Mycenaceae</taxon>
        <taxon>Mycena</taxon>
    </lineage>
</organism>
<dbReference type="EMBL" id="JARJCW010000012">
    <property type="protein sequence ID" value="KAJ7218519.1"/>
    <property type="molecule type" value="Genomic_DNA"/>
</dbReference>
<feature type="signal peptide" evidence="1">
    <location>
        <begin position="1"/>
        <end position="23"/>
    </location>
</feature>
<evidence type="ECO:0000256" key="1">
    <source>
        <dbReference type="SAM" id="SignalP"/>
    </source>
</evidence>
<evidence type="ECO:0000313" key="3">
    <source>
        <dbReference type="Proteomes" id="UP001219525"/>
    </source>
</evidence>
<keyword evidence="3" id="KW-1185">Reference proteome</keyword>
<protein>
    <submittedName>
        <fullName evidence="2">Uncharacterized protein</fullName>
    </submittedName>
</protein>
<reference evidence="2" key="1">
    <citation type="submission" date="2023-03" db="EMBL/GenBank/DDBJ databases">
        <title>Massive genome expansion in bonnet fungi (Mycena s.s.) driven by repeated elements and novel gene families across ecological guilds.</title>
        <authorList>
            <consortium name="Lawrence Berkeley National Laboratory"/>
            <person name="Harder C.B."/>
            <person name="Miyauchi S."/>
            <person name="Viragh M."/>
            <person name="Kuo A."/>
            <person name="Thoen E."/>
            <person name="Andreopoulos B."/>
            <person name="Lu D."/>
            <person name="Skrede I."/>
            <person name="Drula E."/>
            <person name="Henrissat B."/>
            <person name="Morin E."/>
            <person name="Kohler A."/>
            <person name="Barry K."/>
            <person name="LaButti K."/>
            <person name="Morin E."/>
            <person name="Salamov A."/>
            <person name="Lipzen A."/>
            <person name="Mereny Z."/>
            <person name="Hegedus B."/>
            <person name="Baldrian P."/>
            <person name="Stursova M."/>
            <person name="Weitz H."/>
            <person name="Taylor A."/>
            <person name="Grigoriev I.V."/>
            <person name="Nagy L.G."/>
            <person name="Martin F."/>
            <person name="Kauserud H."/>
        </authorList>
    </citation>
    <scope>NUCLEOTIDE SEQUENCE</scope>
    <source>
        <strain evidence="2">9144</strain>
    </source>
</reference>
<feature type="chain" id="PRO_5042147816" evidence="1">
    <location>
        <begin position="24"/>
        <end position="198"/>
    </location>
</feature>
<evidence type="ECO:0000313" key="2">
    <source>
        <dbReference type="EMBL" id="KAJ7218519.1"/>
    </source>
</evidence>
<comment type="caution">
    <text evidence="2">The sequence shown here is derived from an EMBL/GenBank/DDBJ whole genome shotgun (WGS) entry which is preliminary data.</text>
</comment>
<gene>
    <name evidence="2" type="ORF">GGX14DRAFT_595143</name>
</gene>
<keyword evidence="1" id="KW-0732">Signal</keyword>
<dbReference type="Proteomes" id="UP001219525">
    <property type="component" value="Unassembled WGS sequence"/>
</dbReference>
<dbReference type="AlphaFoldDB" id="A0AAD6VSD1"/>
<accession>A0AAD6VSD1</accession>
<proteinExistence type="predicted"/>